<feature type="transmembrane region" description="Helical" evidence="1">
    <location>
        <begin position="147"/>
        <end position="166"/>
    </location>
</feature>
<feature type="transmembrane region" description="Helical" evidence="1">
    <location>
        <begin position="6"/>
        <end position="26"/>
    </location>
</feature>
<dbReference type="AlphaFoldDB" id="X1NDX2"/>
<feature type="transmembrane region" description="Helical" evidence="1">
    <location>
        <begin position="199"/>
        <end position="217"/>
    </location>
</feature>
<sequence>LTWSGAPMLVFIIVAYLGIQFIVDHLRGKPTDYLCIIAVLTFVIASIMSIPFLPKTHISSTSVASLIIAIVAPLALSGVSRFMVRKVVKPAYYPMALLGIAGIALLILWAIDPSLLHSMLDKLRIFAPRVAGGLTIQEGRPLDIAMAWSNFTTAFFIAFVALVLLVYRAVKERSADKTLFLVWCVVIVALMFAQRRYCYYFAINAALLTGYFSWRVLDFAGLGKLLTRPKEIVKAYTTKKKRKKAKE</sequence>
<keyword evidence="1" id="KW-0812">Transmembrane</keyword>
<organism evidence="2">
    <name type="scientific">marine sediment metagenome</name>
    <dbReference type="NCBI Taxonomy" id="412755"/>
    <lineage>
        <taxon>unclassified sequences</taxon>
        <taxon>metagenomes</taxon>
        <taxon>ecological metagenomes</taxon>
    </lineage>
</organism>
<name>X1NDX2_9ZZZZ</name>
<dbReference type="EMBL" id="BARV01033162">
    <property type="protein sequence ID" value="GAI42227.1"/>
    <property type="molecule type" value="Genomic_DNA"/>
</dbReference>
<feature type="non-terminal residue" evidence="2">
    <location>
        <position position="1"/>
    </location>
</feature>
<protein>
    <submittedName>
        <fullName evidence="2">Uncharacterized protein</fullName>
    </submittedName>
</protein>
<accession>X1NDX2</accession>
<reference evidence="2" key="1">
    <citation type="journal article" date="2014" name="Front. Microbiol.">
        <title>High frequency of phylogenetically diverse reductive dehalogenase-homologous genes in deep subseafloor sedimentary metagenomes.</title>
        <authorList>
            <person name="Kawai M."/>
            <person name="Futagami T."/>
            <person name="Toyoda A."/>
            <person name="Takaki Y."/>
            <person name="Nishi S."/>
            <person name="Hori S."/>
            <person name="Arai W."/>
            <person name="Tsubouchi T."/>
            <person name="Morono Y."/>
            <person name="Uchiyama I."/>
            <person name="Ito T."/>
            <person name="Fujiyama A."/>
            <person name="Inagaki F."/>
            <person name="Takami H."/>
        </authorList>
    </citation>
    <scope>NUCLEOTIDE SEQUENCE</scope>
    <source>
        <strain evidence="2">Expedition CK06-06</strain>
    </source>
</reference>
<feature type="transmembrane region" description="Helical" evidence="1">
    <location>
        <begin position="91"/>
        <end position="111"/>
    </location>
</feature>
<evidence type="ECO:0000256" key="1">
    <source>
        <dbReference type="SAM" id="Phobius"/>
    </source>
</evidence>
<feature type="transmembrane region" description="Helical" evidence="1">
    <location>
        <begin position="58"/>
        <end position="79"/>
    </location>
</feature>
<feature type="transmembrane region" description="Helical" evidence="1">
    <location>
        <begin position="178"/>
        <end position="193"/>
    </location>
</feature>
<feature type="non-terminal residue" evidence="2">
    <location>
        <position position="247"/>
    </location>
</feature>
<comment type="caution">
    <text evidence="2">The sequence shown here is derived from an EMBL/GenBank/DDBJ whole genome shotgun (WGS) entry which is preliminary data.</text>
</comment>
<feature type="transmembrane region" description="Helical" evidence="1">
    <location>
        <begin position="33"/>
        <end position="52"/>
    </location>
</feature>
<keyword evidence="1" id="KW-1133">Transmembrane helix</keyword>
<proteinExistence type="predicted"/>
<gene>
    <name evidence="2" type="ORF">S06H3_52174</name>
</gene>
<evidence type="ECO:0000313" key="2">
    <source>
        <dbReference type="EMBL" id="GAI42227.1"/>
    </source>
</evidence>
<keyword evidence="1" id="KW-0472">Membrane</keyword>